<evidence type="ECO:0000256" key="2">
    <source>
        <dbReference type="ARBA" id="ARBA00008847"/>
    </source>
</evidence>
<dbReference type="InterPro" id="IPR001754">
    <property type="entry name" value="OMPdeCOase_dom"/>
</dbReference>
<dbReference type="InterPro" id="IPR011060">
    <property type="entry name" value="RibuloseP-bd_barrel"/>
</dbReference>
<dbReference type="AlphaFoldDB" id="A0ABD5QP44"/>
<evidence type="ECO:0000313" key="10">
    <source>
        <dbReference type="Proteomes" id="UP001596145"/>
    </source>
</evidence>
<comment type="pathway">
    <text evidence="1 7">Pyrimidine metabolism; UMP biosynthesis via de novo pathway; UMP from orotate: step 2/2.</text>
</comment>
<evidence type="ECO:0000256" key="1">
    <source>
        <dbReference type="ARBA" id="ARBA00004861"/>
    </source>
</evidence>
<proteinExistence type="inferred from homology"/>
<evidence type="ECO:0000256" key="6">
    <source>
        <dbReference type="ARBA" id="ARBA00049157"/>
    </source>
</evidence>
<sequence>MRFFERLADRIERVDSVVSVGLDPDPDRIPAFLSDADLPRWAFNRRVIDATHEHAACYKPNAAFYEDADGWRALRETVAYAAGKDVPVLLDAKRADIGNTTRKYAEVLEWVDAITVNPYMGRDSLQPFLDREEKGVFVLCRTSNPGGSDLQDLELASGEPVYERVAALADVWNANGNVGLVVGATTPDELAAVREIVPEVPFLVPGVGAQGGDAEAAVEHGLAAYPDIDVDVGLVNSSRGIIFAGEEATRPDDEATYFGAAGDSAKRLKRRLNRHR</sequence>
<dbReference type="CDD" id="cd04725">
    <property type="entry name" value="OMP_decarboxylase_like"/>
    <property type="match status" value="1"/>
</dbReference>
<dbReference type="Pfam" id="PF00215">
    <property type="entry name" value="OMPdecase"/>
    <property type="match status" value="1"/>
</dbReference>
<dbReference type="PROSITE" id="PS00156">
    <property type="entry name" value="OMPDECASE"/>
    <property type="match status" value="1"/>
</dbReference>
<dbReference type="PANTHER" id="PTHR43375:SF1">
    <property type="entry name" value="OROTIDINE 5'-PHOSPHATE DECARBOXYLASE"/>
    <property type="match status" value="1"/>
</dbReference>
<keyword evidence="5 7" id="KW-0456">Lyase</keyword>
<evidence type="ECO:0000256" key="7">
    <source>
        <dbReference type="HAMAP-Rule" id="MF_01215"/>
    </source>
</evidence>
<comment type="catalytic activity">
    <reaction evidence="6 7">
        <text>orotidine 5'-phosphate + H(+) = UMP + CO2</text>
        <dbReference type="Rhea" id="RHEA:11596"/>
        <dbReference type="ChEBI" id="CHEBI:15378"/>
        <dbReference type="ChEBI" id="CHEBI:16526"/>
        <dbReference type="ChEBI" id="CHEBI:57538"/>
        <dbReference type="ChEBI" id="CHEBI:57865"/>
        <dbReference type="EC" id="4.1.1.23"/>
    </reaction>
</comment>
<evidence type="ECO:0000259" key="8">
    <source>
        <dbReference type="SMART" id="SM00934"/>
    </source>
</evidence>
<feature type="active site" description="Proton donor" evidence="7">
    <location>
        <position position="93"/>
    </location>
</feature>
<reference evidence="9 10" key="1">
    <citation type="journal article" date="2019" name="Int. J. Syst. Evol. Microbiol.">
        <title>The Global Catalogue of Microorganisms (GCM) 10K type strain sequencing project: providing services to taxonomists for standard genome sequencing and annotation.</title>
        <authorList>
            <consortium name="The Broad Institute Genomics Platform"/>
            <consortium name="The Broad Institute Genome Sequencing Center for Infectious Disease"/>
            <person name="Wu L."/>
            <person name="Ma J."/>
        </authorList>
    </citation>
    <scope>NUCLEOTIDE SEQUENCE [LARGE SCALE GENOMIC DNA]</scope>
    <source>
        <strain evidence="9 10">CGMCC 1.16026</strain>
    </source>
</reference>
<dbReference type="Proteomes" id="UP001596145">
    <property type="component" value="Unassembled WGS sequence"/>
</dbReference>
<organism evidence="9 10">
    <name type="scientific">Halorubrum glutamatedens</name>
    <dbReference type="NCBI Taxonomy" id="2707018"/>
    <lineage>
        <taxon>Archaea</taxon>
        <taxon>Methanobacteriati</taxon>
        <taxon>Methanobacteriota</taxon>
        <taxon>Stenosarchaea group</taxon>
        <taxon>Halobacteria</taxon>
        <taxon>Halobacteriales</taxon>
        <taxon>Haloferacaceae</taxon>
        <taxon>Halorubrum</taxon>
    </lineage>
</organism>
<dbReference type="InterPro" id="IPR011995">
    <property type="entry name" value="OMPdecase_type-2"/>
</dbReference>
<dbReference type="SUPFAM" id="SSF51366">
    <property type="entry name" value="Ribulose-phoshate binding barrel"/>
    <property type="match status" value="1"/>
</dbReference>
<comment type="similarity">
    <text evidence="2 7">Belongs to the OMP decarboxylase family. Type 2 subfamily.</text>
</comment>
<dbReference type="HAMAP" id="MF_01215">
    <property type="entry name" value="OMPdecase_type2"/>
    <property type="match status" value="1"/>
</dbReference>
<evidence type="ECO:0000256" key="4">
    <source>
        <dbReference type="ARBA" id="ARBA00022975"/>
    </source>
</evidence>
<comment type="caution">
    <text evidence="9">The sequence shown here is derived from an EMBL/GenBank/DDBJ whole genome shotgun (WGS) entry which is preliminary data.</text>
</comment>
<dbReference type="InterPro" id="IPR013785">
    <property type="entry name" value="Aldolase_TIM"/>
</dbReference>
<keyword evidence="10" id="KW-1185">Reference proteome</keyword>
<keyword evidence="3 7" id="KW-0210">Decarboxylase</keyword>
<dbReference type="RefSeq" id="WP_122104233.1">
    <property type="nucleotide sequence ID" value="NZ_JBHSKV010000007.1"/>
</dbReference>
<evidence type="ECO:0000256" key="3">
    <source>
        <dbReference type="ARBA" id="ARBA00022793"/>
    </source>
</evidence>
<name>A0ABD5QP44_9EURY</name>
<dbReference type="EC" id="4.1.1.23" evidence="7"/>
<dbReference type="Gene3D" id="3.20.20.70">
    <property type="entry name" value="Aldolase class I"/>
    <property type="match status" value="1"/>
</dbReference>
<evidence type="ECO:0000313" key="9">
    <source>
        <dbReference type="EMBL" id="MFC5133930.1"/>
    </source>
</evidence>
<dbReference type="PANTHER" id="PTHR43375">
    <property type="entry name" value="OROTIDINE 5'-PHOSPHATE DECARBOXYLASE"/>
    <property type="match status" value="1"/>
</dbReference>
<dbReference type="SMART" id="SM00934">
    <property type="entry name" value="OMPdecase"/>
    <property type="match status" value="1"/>
</dbReference>
<dbReference type="NCBIfam" id="TIGR02127">
    <property type="entry name" value="pyrF_sub2"/>
    <property type="match status" value="1"/>
</dbReference>
<dbReference type="GO" id="GO:0004590">
    <property type="term" value="F:orotidine-5'-phosphate decarboxylase activity"/>
    <property type="evidence" value="ECO:0007669"/>
    <property type="project" value="UniProtKB-UniRule"/>
</dbReference>
<accession>A0ABD5QP44</accession>
<protein>
    <recommendedName>
        <fullName evidence="7">Orotidine 5'-phosphate decarboxylase</fullName>
        <ecNumber evidence="7">4.1.1.23</ecNumber>
    </recommendedName>
    <alternativeName>
        <fullName evidence="7">OMP decarboxylase</fullName>
        <shortName evidence="7">OMPDCase</shortName>
        <shortName evidence="7">OMPdecase</shortName>
    </alternativeName>
</protein>
<feature type="domain" description="Orotidine 5'-phosphate decarboxylase" evidence="8">
    <location>
        <begin position="17"/>
        <end position="254"/>
    </location>
</feature>
<evidence type="ECO:0000256" key="5">
    <source>
        <dbReference type="ARBA" id="ARBA00023239"/>
    </source>
</evidence>
<dbReference type="GO" id="GO:0044205">
    <property type="term" value="P:'de novo' UMP biosynthetic process"/>
    <property type="evidence" value="ECO:0007669"/>
    <property type="project" value="UniProtKB-UniRule"/>
</dbReference>
<dbReference type="InterPro" id="IPR018089">
    <property type="entry name" value="OMPdecase_AS"/>
</dbReference>
<dbReference type="EMBL" id="JBHSKV010000007">
    <property type="protein sequence ID" value="MFC5133930.1"/>
    <property type="molecule type" value="Genomic_DNA"/>
</dbReference>
<gene>
    <name evidence="7 9" type="primary">pyrF</name>
    <name evidence="9" type="ORF">ACFPJA_04240</name>
</gene>
<keyword evidence="4 7" id="KW-0665">Pyrimidine biosynthesis</keyword>